<dbReference type="PANTHER" id="PTHR30177:SF4">
    <property type="entry name" value="OSMOPROTECTANT IMPORT PERMEASE PROTEIN OSMW"/>
    <property type="match status" value="1"/>
</dbReference>
<keyword evidence="12" id="KW-1185">Reference proteome</keyword>
<evidence type="ECO:0000256" key="2">
    <source>
        <dbReference type="ARBA" id="ARBA00022448"/>
    </source>
</evidence>
<feature type="transmembrane region" description="Helical" evidence="8">
    <location>
        <begin position="219"/>
        <end position="240"/>
    </location>
</feature>
<reference evidence="11 12" key="1">
    <citation type="submission" date="2016-10" db="EMBL/GenBank/DDBJ databases">
        <authorList>
            <person name="Varghese N."/>
            <person name="Submissions S."/>
        </authorList>
    </citation>
    <scope>NUCLEOTIDE SEQUENCE [LARGE SCALE GENOMIC DNA]</scope>
    <source>
        <strain evidence="11 12">S7-754</strain>
    </source>
</reference>
<comment type="similarity">
    <text evidence="8">Belongs to the binding-protein-dependent transport system permease family.</text>
</comment>
<evidence type="ECO:0000313" key="11">
    <source>
        <dbReference type="EMBL" id="SDF48125.1"/>
    </source>
</evidence>
<evidence type="ECO:0000313" key="13">
    <source>
        <dbReference type="Proteomes" id="UP000436801"/>
    </source>
</evidence>
<dbReference type="SUPFAM" id="SSF161098">
    <property type="entry name" value="MetI-like"/>
    <property type="match status" value="1"/>
</dbReference>
<keyword evidence="5 8" id="KW-0472">Membrane</keyword>
<reference evidence="10 13" key="2">
    <citation type="submission" date="2019-12" db="EMBL/GenBank/DDBJ databases">
        <authorList>
            <person name="Zheng J."/>
        </authorList>
    </citation>
    <scope>NUCLEOTIDE SEQUENCE [LARGE SCALE GENOMIC DNA]</scope>
    <source>
        <strain evidence="10 13">DSM 27347</strain>
    </source>
</reference>
<dbReference type="RefSeq" id="WP_149682330.1">
    <property type="nucleotide sequence ID" value="NZ_FNBI01000003.1"/>
</dbReference>
<dbReference type="Gene3D" id="3.40.190.120">
    <property type="entry name" value="Osmoprotection protein (prox), domain 2"/>
    <property type="match status" value="1"/>
</dbReference>
<dbReference type="InterPro" id="IPR007210">
    <property type="entry name" value="ABC_Gly_betaine_transp_sub-bd"/>
</dbReference>
<dbReference type="Pfam" id="PF00528">
    <property type="entry name" value="BPD_transp_1"/>
    <property type="match status" value="1"/>
</dbReference>
<keyword evidence="4 8" id="KW-1133">Transmembrane helix</keyword>
<evidence type="ECO:0000256" key="5">
    <source>
        <dbReference type="ARBA" id="ARBA00023136"/>
    </source>
</evidence>
<evidence type="ECO:0000256" key="6">
    <source>
        <dbReference type="ARBA" id="ARBA00035642"/>
    </source>
</evidence>
<protein>
    <submittedName>
        <fullName evidence="10">ABC transporter permease subunit</fullName>
    </submittedName>
    <submittedName>
        <fullName evidence="11">Osmoprotectant transport system permease protein</fullName>
    </submittedName>
</protein>
<dbReference type="OrthoDB" id="9801163at2"/>
<accession>A0A1G7LF81</accession>
<evidence type="ECO:0000259" key="9">
    <source>
        <dbReference type="PROSITE" id="PS50928"/>
    </source>
</evidence>
<keyword evidence="3 8" id="KW-0812">Transmembrane</keyword>
<comment type="subcellular location">
    <subcellularLocation>
        <location evidence="1 8">Cell membrane</location>
        <topology evidence="1 8">Multi-pass membrane protein</topology>
    </subcellularLocation>
</comment>
<dbReference type="Proteomes" id="UP000436801">
    <property type="component" value="Unassembled WGS sequence"/>
</dbReference>
<feature type="transmembrane region" description="Helical" evidence="8">
    <location>
        <begin position="84"/>
        <end position="105"/>
    </location>
</feature>
<feature type="transmembrane region" description="Helical" evidence="8">
    <location>
        <begin position="184"/>
        <end position="207"/>
    </location>
</feature>
<evidence type="ECO:0000256" key="8">
    <source>
        <dbReference type="RuleBase" id="RU363032"/>
    </source>
</evidence>
<dbReference type="Proteomes" id="UP000323502">
    <property type="component" value="Unassembled WGS sequence"/>
</dbReference>
<dbReference type="EMBL" id="FNBI01000003">
    <property type="protein sequence ID" value="SDF48125.1"/>
    <property type="molecule type" value="Genomic_DNA"/>
</dbReference>
<name>A0A1G7LF81_9SPHN</name>
<dbReference type="GO" id="GO:0043190">
    <property type="term" value="C:ATP-binding cassette (ABC) transporter complex"/>
    <property type="evidence" value="ECO:0007669"/>
    <property type="project" value="InterPro"/>
</dbReference>
<dbReference type="CDD" id="cd06261">
    <property type="entry name" value="TM_PBP2"/>
    <property type="match status" value="1"/>
</dbReference>
<sequence>MSAFLDALARVPPLLAQHVLLAIAALALGMVVSLPLALLSARRPKLGRIALALASLVQTIPSLALLALFYPLLLILSGLVGGRIPALGFLPSLLALSLYAVLPILRNGVTGLTGLDPAVTRAADAVGMTPAQKLWQVELPLAAPVLVAGIRTAAVWTIGAATLSTTVGQPSLGDLIFAGLQTQAWALVLAGCLAAAALALGVDAVIGMIERGLAHDRRAVWLTGVALLAGGLALATAPLWPRGGDRTVVIGAKNFSEQYILARLIGDRLTQAGYRVRYRDGLGSAVIFGAARAGDVDVYVEYAGTLWTTAMHRSDVPPRAAMLADLSRWTNGQGVRLLGPLGFENAYAFAMRGDDARRRGIATLSDLSAAAPALRLGSDLEFLDRPEWTAVRDAYGLRFAAMTPYSPTFMYRALASGRADVISAFSSDGRIAADGLTVLTDPRRAIPGYDAVLLLGPAHATDPRLLAALRPLLHRIPVDAIRQANYRVDRDAGKQTPEAAARWLAGRIGLQENSLRTDSRTVRPSGSR</sequence>
<keyword evidence="2 8" id="KW-0813">Transport</keyword>
<evidence type="ECO:0000256" key="3">
    <source>
        <dbReference type="ARBA" id="ARBA00022692"/>
    </source>
</evidence>
<dbReference type="InterPro" id="IPR000515">
    <property type="entry name" value="MetI-like"/>
</dbReference>
<dbReference type="GO" id="GO:0031460">
    <property type="term" value="P:glycine betaine transport"/>
    <property type="evidence" value="ECO:0007669"/>
    <property type="project" value="TreeGrafter"/>
</dbReference>
<dbReference type="Gene3D" id="3.40.190.10">
    <property type="entry name" value="Periplasmic binding protein-like II"/>
    <property type="match status" value="1"/>
</dbReference>
<dbReference type="GO" id="GO:0022857">
    <property type="term" value="F:transmembrane transporter activity"/>
    <property type="evidence" value="ECO:0007669"/>
    <property type="project" value="InterPro"/>
</dbReference>
<organism evidence="11 12">
    <name type="scientific">Sphingomonas carotinifaciens</name>
    <dbReference type="NCBI Taxonomy" id="1166323"/>
    <lineage>
        <taxon>Bacteria</taxon>
        <taxon>Pseudomonadati</taxon>
        <taxon>Pseudomonadota</taxon>
        <taxon>Alphaproteobacteria</taxon>
        <taxon>Sphingomonadales</taxon>
        <taxon>Sphingomonadaceae</taxon>
        <taxon>Sphingomonas</taxon>
    </lineage>
</organism>
<dbReference type="Pfam" id="PF04069">
    <property type="entry name" value="OpuAC"/>
    <property type="match status" value="1"/>
</dbReference>
<evidence type="ECO:0000256" key="4">
    <source>
        <dbReference type="ARBA" id="ARBA00022989"/>
    </source>
</evidence>
<feature type="transmembrane region" description="Helical" evidence="8">
    <location>
        <begin position="20"/>
        <end position="39"/>
    </location>
</feature>
<dbReference type="EMBL" id="WSUT01000005">
    <property type="protein sequence ID" value="MWC43355.1"/>
    <property type="molecule type" value="Genomic_DNA"/>
</dbReference>
<dbReference type="SUPFAM" id="SSF53850">
    <property type="entry name" value="Periplasmic binding protein-like II"/>
    <property type="match status" value="1"/>
</dbReference>
<proteinExistence type="inferred from homology"/>
<dbReference type="PANTHER" id="PTHR30177">
    <property type="entry name" value="GLYCINE BETAINE/L-PROLINE TRANSPORT SYSTEM PERMEASE PROTEIN PROW"/>
    <property type="match status" value="1"/>
</dbReference>
<comment type="similarity">
    <text evidence="7">In the N-terminal section; belongs to the binding-protein-dependent transport system permease family.</text>
</comment>
<gene>
    <name evidence="10" type="ORF">GQR91_06760</name>
    <name evidence="11" type="ORF">SAMN05216557_103471</name>
</gene>
<dbReference type="InterPro" id="IPR051204">
    <property type="entry name" value="ABC_transp_perm/SBD"/>
</dbReference>
<dbReference type="Gene3D" id="1.10.3720.10">
    <property type="entry name" value="MetI-like"/>
    <property type="match status" value="1"/>
</dbReference>
<comment type="similarity">
    <text evidence="6">In the C-terminal section; belongs to the OsmX family.</text>
</comment>
<feature type="domain" description="ABC transmembrane type-1" evidence="9">
    <location>
        <begin position="15"/>
        <end position="206"/>
    </location>
</feature>
<feature type="transmembrane region" description="Helical" evidence="8">
    <location>
        <begin position="51"/>
        <end position="72"/>
    </location>
</feature>
<dbReference type="PROSITE" id="PS50928">
    <property type="entry name" value="ABC_TM1"/>
    <property type="match status" value="1"/>
</dbReference>
<evidence type="ECO:0000313" key="10">
    <source>
        <dbReference type="EMBL" id="MWC43355.1"/>
    </source>
</evidence>
<dbReference type="AlphaFoldDB" id="A0A1G7LF81"/>
<evidence type="ECO:0000313" key="12">
    <source>
        <dbReference type="Proteomes" id="UP000323502"/>
    </source>
</evidence>
<feature type="transmembrane region" description="Helical" evidence="8">
    <location>
        <begin position="141"/>
        <end position="164"/>
    </location>
</feature>
<dbReference type="InterPro" id="IPR035906">
    <property type="entry name" value="MetI-like_sf"/>
</dbReference>
<evidence type="ECO:0000256" key="7">
    <source>
        <dbReference type="ARBA" id="ARBA00035652"/>
    </source>
</evidence>
<evidence type="ECO:0000256" key="1">
    <source>
        <dbReference type="ARBA" id="ARBA00004651"/>
    </source>
</evidence>